<dbReference type="Pfam" id="PF13307">
    <property type="entry name" value="Helicase_C_2"/>
    <property type="match status" value="2"/>
</dbReference>
<sequence length="954" mass="105231">MDKVNQSTIDDIPPNFHHPYQPYHVQLEFMRTVYDILEKGNGQVGILESPTGTGKSLSLLCASLTWLRSHARQRFTSTHDTLAAQMSAAGEPEWMVNAALRKHREELVRRWEEREKALERARRREREMEERAARDSERRRGKRVKGDGEDGGKGSRLGELEEEREFLVRDWEEDEEGDGLRGLSRETRELMMRVGMGGGKREEDGNDKGEEEETVKIYYTSRTHSQLTQFISELRRPTFPPSVPPDLLSRTHDQPSSETIKEVPLSSRQKLCINPSVSRLGSLSAINDRCTELQQSKSKDRCPYMPTAENLKQTHEFRDAALATIPDIEDLHRIGKELQVCPYYASRTAIPAAEIVTLPYQLLLQKSAREALGIKLEGNVVIIDEAHNVMDAIANVHAAEIRLSELKRARGMLGVYVKRFGKKLKGANRVMVAQVGRVVESLSECLMGFLGGKTDQGILESSTLLKARGADQINLYQLINYIQESKLAYKVESYASHIEEQQDPSTTSTSRPSCSPVLHTLVSFLTALTNLTTEGRIFYEKLPSTTPNTPPDIKLSYLLLSPTHAFSSIASSARAIILAGGTMSPFDDYKTHLFPTHSPAKITTLSCGHVIPRENLFGWVLASVKPTPQGGQVSTGVVQDGMFEFSFQKRNDPSMIRQLGLVLLNICSVVPDGVVVFFPSYKYLEDVVQAWQGKDAEPQPQSIWERLSGKKAVLCEERGGDTDELLRGYSEAILSPTTGPGTTRKPGGALLLSVVGGKLSEGINFADRLGRCVVVVGLPYPNAHSPEWKARLEYVEAAVLEGLERERQQNPVAGGGGETASAGAAAPSSDSQDLGQGADGQQPCQSQVVGSATAPPAQAQARAQPDAQARAQARQAAQAFYENACMRAVNQSIGRAIRHRGDYAAVVLIDRRYASPRVREKLPGWIRAGIVEGSEHKGLQGLMGGLRGFFKGRE</sequence>
<dbReference type="NCBIfam" id="TIGR00604">
    <property type="entry name" value="rad3"/>
    <property type="match status" value="1"/>
</dbReference>
<name>A0ABR3V8A4_HUMIN</name>
<evidence type="ECO:0000256" key="15">
    <source>
        <dbReference type="ARBA" id="ARBA00023306"/>
    </source>
</evidence>
<keyword evidence="7" id="KW-0547">Nucleotide-binding</keyword>
<evidence type="ECO:0000256" key="2">
    <source>
        <dbReference type="ARBA" id="ARBA00004123"/>
    </source>
</evidence>
<dbReference type="Gene3D" id="3.40.50.300">
    <property type="entry name" value="P-loop containing nucleotide triphosphate hydrolases"/>
    <property type="match status" value="3"/>
</dbReference>
<dbReference type="PROSITE" id="PS51193">
    <property type="entry name" value="HELICASE_ATP_BIND_2"/>
    <property type="match status" value="1"/>
</dbReference>
<keyword evidence="10" id="KW-0067">ATP-binding</keyword>
<dbReference type="EC" id="5.6.2.3" evidence="17"/>
<evidence type="ECO:0000256" key="8">
    <source>
        <dbReference type="ARBA" id="ARBA00022801"/>
    </source>
</evidence>
<evidence type="ECO:0000256" key="4">
    <source>
        <dbReference type="ARBA" id="ARBA00016387"/>
    </source>
</evidence>
<evidence type="ECO:0000256" key="18">
    <source>
        <dbReference type="ARBA" id="ARBA00044998"/>
    </source>
</evidence>
<evidence type="ECO:0000256" key="19">
    <source>
        <dbReference type="ARBA" id="ARBA00045008"/>
    </source>
</evidence>
<comment type="catalytic activity">
    <reaction evidence="21">
        <text>ATP + H2O = ADP + phosphate + H(+)</text>
        <dbReference type="Rhea" id="RHEA:13065"/>
        <dbReference type="ChEBI" id="CHEBI:15377"/>
        <dbReference type="ChEBI" id="CHEBI:15378"/>
        <dbReference type="ChEBI" id="CHEBI:30616"/>
        <dbReference type="ChEBI" id="CHEBI:43474"/>
        <dbReference type="ChEBI" id="CHEBI:456216"/>
        <dbReference type="EC" id="5.6.2.3"/>
    </reaction>
</comment>
<dbReference type="InterPro" id="IPR010614">
    <property type="entry name" value="RAD3-like_helicase_DEAD"/>
</dbReference>
<dbReference type="InterPro" id="IPR027417">
    <property type="entry name" value="P-loop_NTPase"/>
</dbReference>
<evidence type="ECO:0000256" key="13">
    <source>
        <dbReference type="ARBA" id="ARBA00023235"/>
    </source>
</evidence>
<comment type="caution">
    <text evidence="24">The sequence shown here is derived from an EMBL/GenBank/DDBJ whole genome shotgun (WGS) entry which is preliminary data.</text>
</comment>
<dbReference type="Pfam" id="PF06733">
    <property type="entry name" value="DEAD_2"/>
    <property type="match status" value="1"/>
</dbReference>
<feature type="domain" description="Helicase ATP-binding" evidence="23">
    <location>
        <begin position="12"/>
        <end position="440"/>
    </location>
</feature>
<evidence type="ECO:0000256" key="10">
    <source>
        <dbReference type="ARBA" id="ARBA00022840"/>
    </source>
</evidence>
<evidence type="ECO:0000256" key="5">
    <source>
        <dbReference type="ARBA" id="ARBA00017386"/>
    </source>
</evidence>
<proteinExistence type="inferred from homology"/>
<feature type="compositionally biased region" description="Low complexity" evidence="22">
    <location>
        <begin position="819"/>
        <end position="831"/>
    </location>
</feature>
<dbReference type="Proteomes" id="UP001583172">
    <property type="component" value="Unassembled WGS sequence"/>
</dbReference>
<accession>A0ABR3V8A4</accession>
<dbReference type="InterPro" id="IPR013020">
    <property type="entry name" value="Rad3/Chl1-like"/>
</dbReference>
<evidence type="ECO:0000256" key="20">
    <source>
        <dbReference type="ARBA" id="ARBA00045702"/>
    </source>
</evidence>
<evidence type="ECO:0000256" key="9">
    <source>
        <dbReference type="ARBA" id="ARBA00022806"/>
    </source>
</evidence>
<dbReference type="SUPFAM" id="SSF52540">
    <property type="entry name" value="P-loop containing nucleoside triphosphate hydrolases"/>
    <property type="match status" value="1"/>
</dbReference>
<evidence type="ECO:0000256" key="12">
    <source>
        <dbReference type="ARBA" id="ARBA00023014"/>
    </source>
</evidence>
<evidence type="ECO:0000313" key="25">
    <source>
        <dbReference type="Proteomes" id="UP001583172"/>
    </source>
</evidence>
<comment type="cofactor">
    <cofactor evidence="1">
        <name>[4Fe-4S] cluster</name>
        <dbReference type="ChEBI" id="CHEBI:49883"/>
    </cofactor>
</comment>
<dbReference type="InterPro" id="IPR006555">
    <property type="entry name" value="ATP-dep_Helicase_C"/>
</dbReference>
<feature type="region of interest" description="Disordered" evidence="22">
    <location>
        <begin position="121"/>
        <end position="159"/>
    </location>
</feature>
<keyword evidence="25" id="KW-1185">Reference proteome</keyword>
<keyword evidence="12" id="KW-0411">Iron-sulfur</keyword>
<evidence type="ECO:0000256" key="7">
    <source>
        <dbReference type="ARBA" id="ARBA00022741"/>
    </source>
</evidence>
<dbReference type="PANTHER" id="PTHR11472:SF41">
    <property type="entry name" value="ATP-DEPENDENT DNA HELICASE DDX11-RELATED"/>
    <property type="match status" value="1"/>
</dbReference>
<keyword evidence="6" id="KW-0479">Metal-binding</keyword>
<evidence type="ECO:0000256" key="17">
    <source>
        <dbReference type="ARBA" id="ARBA00044969"/>
    </source>
</evidence>
<feature type="compositionally biased region" description="Low complexity" evidence="22">
    <location>
        <begin position="854"/>
        <end position="870"/>
    </location>
</feature>
<evidence type="ECO:0000256" key="22">
    <source>
        <dbReference type="SAM" id="MobiDB-lite"/>
    </source>
</evidence>
<evidence type="ECO:0000256" key="21">
    <source>
        <dbReference type="ARBA" id="ARBA00048954"/>
    </source>
</evidence>
<reference evidence="24 25" key="1">
    <citation type="journal article" date="2024" name="Commun. Biol.">
        <title>Comparative genomic analysis of thermophilic fungi reveals convergent evolutionary adaptations and gene losses.</title>
        <authorList>
            <person name="Steindorff A.S."/>
            <person name="Aguilar-Pontes M.V."/>
            <person name="Robinson A.J."/>
            <person name="Andreopoulos B."/>
            <person name="LaButti K."/>
            <person name="Kuo A."/>
            <person name="Mondo S."/>
            <person name="Riley R."/>
            <person name="Otillar R."/>
            <person name="Haridas S."/>
            <person name="Lipzen A."/>
            <person name="Grimwood J."/>
            <person name="Schmutz J."/>
            <person name="Clum A."/>
            <person name="Reid I.D."/>
            <person name="Moisan M.C."/>
            <person name="Butler G."/>
            <person name="Nguyen T.T.M."/>
            <person name="Dewar K."/>
            <person name="Conant G."/>
            <person name="Drula E."/>
            <person name="Henrissat B."/>
            <person name="Hansel C."/>
            <person name="Singer S."/>
            <person name="Hutchinson M.I."/>
            <person name="de Vries R.P."/>
            <person name="Natvig D.O."/>
            <person name="Powell A.J."/>
            <person name="Tsang A."/>
            <person name="Grigoriev I.V."/>
        </authorList>
    </citation>
    <scope>NUCLEOTIDE SEQUENCE [LARGE SCALE GENOMIC DNA]</scope>
    <source>
        <strain evidence="24 25">CBS 620.91</strain>
    </source>
</reference>
<organism evidence="24 25">
    <name type="scientific">Humicola insolens</name>
    <name type="common">Soft-rot fungus</name>
    <dbReference type="NCBI Taxonomy" id="85995"/>
    <lineage>
        <taxon>Eukaryota</taxon>
        <taxon>Fungi</taxon>
        <taxon>Dikarya</taxon>
        <taxon>Ascomycota</taxon>
        <taxon>Pezizomycotina</taxon>
        <taxon>Sordariomycetes</taxon>
        <taxon>Sordariomycetidae</taxon>
        <taxon>Sordariales</taxon>
        <taxon>Chaetomiaceae</taxon>
        <taxon>Mycothermus</taxon>
    </lineage>
</organism>
<keyword evidence="14" id="KW-0539">Nucleus</keyword>
<gene>
    <name evidence="24" type="ORF">VTJ49DRAFT_3384</name>
</gene>
<evidence type="ECO:0000256" key="16">
    <source>
        <dbReference type="ARBA" id="ARBA00029709"/>
    </source>
</evidence>
<keyword evidence="13" id="KW-0413">Isomerase</keyword>
<dbReference type="InterPro" id="IPR045028">
    <property type="entry name" value="DinG/Rad3-like"/>
</dbReference>
<evidence type="ECO:0000313" key="24">
    <source>
        <dbReference type="EMBL" id="KAL1837797.1"/>
    </source>
</evidence>
<dbReference type="EMBL" id="JAZGSY010000262">
    <property type="protein sequence ID" value="KAL1837797.1"/>
    <property type="molecule type" value="Genomic_DNA"/>
</dbReference>
<dbReference type="SMART" id="SM00491">
    <property type="entry name" value="HELICc2"/>
    <property type="match status" value="1"/>
</dbReference>
<keyword evidence="11" id="KW-0408">Iron</keyword>
<dbReference type="SMART" id="SM00488">
    <property type="entry name" value="DEXDc2"/>
    <property type="match status" value="1"/>
</dbReference>
<evidence type="ECO:0000256" key="3">
    <source>
        <dbReference type="ARBA" id="ARBA00008435"/>
    </source>
</evidence>
<dbReference type="PANTHER" id="PTHR11472">
    <property type="entry name" value="DNA REPAIR DEAD HELICASE RAD3/XP-D SUBFAMILY MEMBER"/>
    <property type="match status" value="1"/>
</dbReference>
<evidence type="ECO:0000256" key="11">
    <source>
        <dbReference type="ARBA" id="ARBA00023004"/>
    </source>
</evidence>
<comment type="function">
    <text evidence="20">ATP-dependent DNA helicase important for chromosome transmission and normal cell cycle progression in G(2)/M. May have a role in changing DNA topology to allow the loading of proteins involved in maintaining sister chromatid cohesion in the vicinity of the centromeres. Has a specific role in chromosome segregation during meiosis II.</text>
</comment>
<comment type="similarity">
    <text evidence="3">Belongs to the DEAD box helicase family. DEAH subfamily. DDX11/CHL1 sub-subfamily.</text>
</comment>
<protein>
    <recommendedName>
        <fullName evidence="5">ATP-dependent DNA helicase CHL1</fullName>
        <ecNumber evidence="17">5.6.2.3</ecNumber>
    </recommendedName>
    <alternativeName>
        <fullName evidence="4">ATP-dependent DNA helicase chl1</fullName>
    </alternativeName>
    <alternativeName>
        <fullName evidence="16">Chromosome loss protein 1</fullName>
    </alternativeName>
    <alternativeName>
        <fullName evidence="18 19">DNA 5'-3' helicase CHL1</fullName>
    </alternativeName>
</protein>
<keyword evidence="8" id="KW-0378">Hydrolase</keyword>
<comment type="subcellular location">
    <subcellularLocation>
        <location evidence="2">Nucleus</location>
    </subcellularLocation>
</comment>
<dbReference type="InterPro" id="IPR014013">
    <property type="entry name" value="Helic_SF1/SF2_ATP-bd_DinG/Rad3"/>
</dbReference>
<evidence type="ECO:0000259" key="23">
    <source>
        <dbReference type="PROSITE" id="PS51193"/>
    </source>
</evidence>
<evidence type="ECO:0000256" key="6">
    <source>
        <dbReference type="ARBA" id="ARBA00022723"/>
    </source>
</evidence>
<evidence type="ECO:0000256" key="1">
    <source>
        <dbReference type="ARBA" id="ARBA00001966"/>
    </source>
</evidence>
<dbReference type="InterPro" id="IPR006554">
    <property type="entry name" value="Helicase-like_DEXD_c2"/>
</dbReference>
<feature type="region of interest" description="Disordered" evidence="22">
    <location>
        <begin position="807"/>
        <end position="870"/>
    </location>
</feature>
<keyword evidence="15" id="KW-0131">Cell cycle</keyword>
<dbReference type="CDD" id="cd18788">
    <property type="entry name" value="SF2_C_XPD"/>
    <property type="match status" value="1"/>
</dbReference>
<evidence type="ECO:0000256" key="14">
    <source>
        <dbReference type="ARBA" id="ARBA00023242"/>
    </source>
</evidence>
<keyword evidence="9" id="KW-0347">Helicase</keyword>